<dbReference type="EMBL" id="JBIRYL010000003">
    <property type="protein sequence ID" value="MFI2231396.1"/>
    <property type="molecule type" value="Genomic_DNA"/>
</dbReference>
<dbReference type="Proteomes" id="UP001611494">
    <property type="component" value="Unassembled WGS sequence"/>
</dbReference>
<sequence>MDDARLLDKLSAALLLQLALAEARARDSRHSAVYGPQPEISRACPAPAEGR</sequence>
<accession>A0ABW7VYR2</accession>
<organism evidence="2 3">
    <name type="scientific">Nocardia testacea</name>
    <dbReference type="NCBI Taxonomy" id="248551"/>
    <lineage>
        <taxon>Bacteria</taxon>
        <taxon>Bacillati</taxon>
        <taxon>Actinomycetota</taxon>
        <taxon>Actinomycetes</taxon>
        <taxon>Mycobacteriales</taxon>
        <taxon>Nocardiaceae</taxon>
        <taxon>Nocardia</taxon>
    </lineage>
</organism>
<feature type="region of interest" description="Disordered" evidence="1">
    <location>
        <begin position="27"/>
        <end position="51"/>
    </location>
</feature>
<name>A0ABW7VYR2_9NOCA</name>
<protein>
    <submittedName>
        <fullName evidence="2">Uncharacterized protein</fullName>
    </submittedName>
</protein>
<evidence type="ECO:0000313" key="2">
    <source>
        <dbReference type="EMBL" id="MFI2231396.1"/>
    </source>
</evidence>
<evidence type="ECO:0000313" key="3">
    <source>
        <dbReference type="Proteomes" id="UP001611494"/>
    </source>
</evidence>
<evidence type="ECO:0000256" key="1">
    <source>
        <dbReference type="SAM" id="MobiDB-lite"/>
    </source>
</evidence>
<reference evidence="2 3" key="1">
    <citation type="submission" date="2024-10" db="EMBL/GenBank/DDBJ databases">
        <title>The Natural Products Discovery Center: Release of the First 8490 Sequenced Strains for Exploring Actinobacteria Biosynthetic Diversity.</title>
        <authorList>
            <person name="Kalkreuter E."/>
            <person name="Kautsar S.A."/>
            <person name="Yang D."/>
            <person name="Bader C.D."/>
            <person name="Teijaro C.N."/>
            <person name="Fluegel L."/>
            <person name="Davis C.M."/>
            <person name="Simpson J.R."/>
            <person name="Lauterbach L."/>
            <person name="Steele A.D."/>
            <person name="Gui C."/>
            <person name="Meng S."/>
            <person name="Li G."/>
            <person name="Viehrig K."/>
            <person name="Ye F."/>
            <person name="Su P."/>
            <person name="Kiefer A.F."/>
            <person name="Nichols A."/>
            <person name="Cepeda A.J."/>
            <person name="Yan W."/>
            <person name="Fan B."/>
            <person name="Jiang Y."/>
            <person name="Adhikari A."/>
            <person name="Zheng C.-J."/>
            <person name="Schuster L."/>
            <person name="Cowan T.M."/>
            <person name="Smanski M.J."/>
            <person name="Chevrette M.G."/>
            <person name="De Carvalho L.P.S."/>
            <person name="Shen B."/>
        </authorList>
    </citation>
    <scope>NUCLEOTIDE SEQUENCE [LARGE SCALE GENOMIC DNA]</scope>
    <source>
        <strain evidence="2 3">NPDC019377</strain>
    </source>
</reference>
<keyword evidence="3" id="KW-1185">Reference proteome</keyword>
<dbReference type="RefSeq" id="WP_397062595.1">
    <property type="nucleotide sequence ID" value="NZ_JBIRYL010000003.1"/>
</dbReference>
<gene>
    <name evidence="2" type="ORF">ACH49Z_16240</name>
</gene>
<proteinExistence type="predicted"/>
<comment type="caution">
    <text evidence="2">The sequence shown here is derived from an EMBL/GenBank/DDBJ whole genome shotgun (WGS) entry which is preliminary data.</text>
</comment>